<keyword evidence="1" id="KW-0645">Protease</keyword>
<dbReference type="PROSITE" id="PS50994">
    <property type="entry name" value="INTEGRASE"/>
    <property type="match status" value="1"/>
</dbReference>
<proteinExistence type="predicted"/>
<name>A0A2N9HZQ7_FAGSY</name>
<feature type="compositionally biased region" description="Gly residues" evidence="2">
    <location>
        <begin position="331"/>
        <end position="345"/>
    </location>
</feature>
<dbReference type="GO" id="GO:0015074">
    <property type="term" value="P:DNA integration"/>
    <property type="evidence" value="ECO:0007669"/>
    <property type="project" value="InterPro"/>
</dbReference>
<dbReference type="InterPro" id="IPR043502">
    <property type="entry name" value="DNA/RNA_pol_sf"/>
</dbReference>
<dbReference type="InterPro" id="IPR036397">
    <property type="entry name" value="RNaseH_sf"/>
</dbReference>
<dbReference type="Pfam" id="PF00665">
    <property type="entry name" value="rve"/>
    <property type="match status" value="1"/>
</dbReference>
<accession>A0A2N9HZQ7</accession>
<dbReference type="Pfam" id="PF22936">
    <property type="entry name" value="Pol_BBD"/>
    <property type="match status" value="1"/>
</dbReference>
<protein>
    <recommendedName>
        <fullName evidence="3">Integrase catalytic domain-containing protein</fullName>
    </recommendedName>
</protein>
<evidence type="ECO:0000313" key="4">
    <source>
        <dbReference type="EMBL" id="SPD17224.1"/>
    </source>
</evidence>
<dbReference type="SUPFAM" id="SSF56672">
    <property type="entry name" value="DNA/RNA polymerases"/>
    <property type="match status" value="1"/>
</dbReference>
<gene>
    <name evidence="4" type="ORF">FSB_LOCUS45106</name>
</gene>
<dbReference type="SUPFAM" id="SSF53098">
    <property type="entry name" value="Ribonuclease H-like"/>
    <property type="match status" value="1"/>
</dbReference>
<sequence length="1379" mass="153154">MKGWVSIPGSPNIRGLVCSFLDSGAARSSSSVSFLRPPGTTVVSSDFIGSPGVAGDHLDFFSHRIGSPGAAGDDLGIPSASRLLGFHHLGFPSHHKPRWVSVAPPAPPDLDLGISASPLAPPALGGSWFSLRTRSRPLDLHLVLGISISVSRSPPRSRHLDLDLELQLSVLRRQWVSVAPPAPPGLTVPLNLSVLSPSRYLEPDVFNNVSYLESSKDIWDTLHLMYSSEENITRIHELYQDMFSLQQGDRSIEEYFSLLQGMWDELNTLIPLRSQILSGKDIPTVRETYARVRRAAISSSGVKDERSALVGHYDTPQGERGDHSSRRGTHNGRGGRGGRSGGGGRGPKKCNTCLHSSSNSSWVIDSGASDHMTGNSSLLSNISDPCSPFSVTVANGTKTPVQGIGTVSTPNLTFSNVLYLPEFPFNLLSVHKLTVALHCSIAFFPSYCVFQDLKTKRTIGGGFEKDGLYYFRPFHTSIPSALRSSVSPYQWHCRLGHPSFLNLQKLVPSLSDFSSFNCETCELSKHHRATFKLRNDEPCLHPFELVHSDVWGPARTTGLCGARYFVTFIDDHSRLTWVYVLKDRSQLFATFQSFYAEISNQFNAKLLAFRTDNAREYTESSFQEFLTSRGIIHQTSCVRTPQQNGIAERKNGPILAIARALMLQMHVPKSFWADAVLTATYLLNRMPSRVLKGKSPFEILFADKSPFSVPLKVFGCVSFVHNLNPSRDKLDPRAHKCIFLGYSRTQKGYRCYSPSLQKHFVSADVTFFEDVPYYSPQGGQLQESILSSPVIPTPIPFAPQAPPISQVYVRRRHQDAPLVPPQRRVPSIASLIRLDSKRTCTDHPISNFVSFDHLSSSFKAFSLSVSSIVVPKSYREALSHPGWRKAMEEEMHALDLNHTWDLVHKPAGTSIVGCRWVFTVKQNPNGSVDRLKARLVAKGFTQTYGLDYTETFSPVAKLNSIRIIISLAANLDWPLHQLDVKNAFLHGDLNETVYMAQPPGFESKGEYVCHLKKSIYGLKQSPRAWFDKFSKAVVSHGMTRSQADHSVFFKKTKTGIVILVVYVDDIVITGSDKEGIQILINHLSSSFLTKYLGKLRYFLGIEVARSKAGISLSQRKYTLDILQDTGYLGSKPVATPMESNLKLMPDEGEFIDDPDTYRRLVGKLIYLTITRPDISYAVSVVSQFMTNPRVPHMNAVIRILKYLKNAPGRGLFYRSSGHLRIEGYTDADWAGSPSDRKSTTGYCTFIGGNLVTWRSKKQSVVARSSAEAEYRAMAHSTCELTWLRTVLQEFGLLTQGPTPLYCDNQAAIHIASNPVFHERTKHIEVDCHFVRSKVESKDIITPFVPSGSQLADIFTKALPKNAIDSICSKLGVIDIYSPA</sequence>
<dbReference type="GO" id="GO:0004190">
    <property type="term" value="F:aspartic-type endopeptidase activity"/>
    <property type="evidence" value="ECO:0007669"/>
    <property type="project" value="UniProtKB-KW"/>
</dbReference>
<reference evidence="4" key="1">
    <citation type="submission" date="2018-02" db="EMBL/GenBank/DDBJ databases">
        <authorList>
            <person name="Cohen D.B."/>
            <person name="Kent A.D."/>
        </authorList>
    </citation>
    <scope>NUCLEOTIDE SEQUENCE</scope>
</reference>
<dbReference type="Pfam" id="PF13976">
    <property type="entry name" value="gag_pre-integrs"/>
    <property type="match status" value="1"/>
</dbReference>
<keyword evidence="1" id="KW-0064">Aspartyl protease</keyword>
<keyword evidence="1" id="KW-0378">Hydrolase</keyword>
<dbReference type="InterPro" id="IPR001584">
    <property type="entry name" value="Integrase_cat-core"/>
</dbReference>
<dbReference type="GO" id="GO:0003676">
    <property type="term" value="F:nucleic acid binding"/>
    <property type="evidence" value="ECO:0007669"/>
    <property type="project" value="InterPro"/>
</dbReference>
<dbReference type="PANTHER" id="PTHR11439">
    <property type="entry name" value="GAG-POL-RELATED RETROTRANSPOSON"/>
    <property type="match status" value="1"/>
</dbReference>
<feature type="region of interest" description="Disordered" evidence="2">
    <location>
        <begin position="306"/>
        <end position="350"/>
    </location>
</feature>
<dbReference type="Pfam" id="PF07727">
    <property type="entry name" value="RVT_2"/>
    <property type="match status" value="1"/>
</dbReference>
<dbReference type="EMBL" id="OIVN01004418">
    <property type="protein sequence ID" value="SPD17224.1"/>
    <property type="molecule type" value="Genomic_DNA"/>
</dbReference>
<organism evidence="4">
    <name type="scientific">Fagus sylvatica</name>
    <name type="common">Beechnut</name>
    <dbReference type="NCBI Taxonomy" id="28930"/>
    <lineage>
        <taxon>Eukaryota</taxon>
        <taxon>Viridiplantae</taxon>
        <taxon>Streptophyta</taxon>
        <taxon>Embryophyta</taxon>
        <taxon>Tracheophyta</taxon>
        <taxon>Spermatophyta</taxon>
        <taxon>Magnoliopsida</taxon>
        <taxon>eudicotyledons</taxon>
        <taxon>Gunneridae</taxon>
        <taxon>Pentapetalae</taxon>
        <taxon>rosids</taxon>
        <taxon>fabids</taxon>
        <taxon>Fagales</taxon>
        <taxon>Fagaceae</taxon>
        <taxon>Fagus</taxon>
    </lineage>
</organism>
<dbReference type="CDD" id="cd09272">
    <property type="entry name" value="RNase_HI_RT_Ty1"/>
    <property type="match status" value="1"/>
</dbReference>
<dbReference type="InterPro" id="IPR025724">
    <property type="entry name" value="GAG-pre-integrase_dom"/>
</dbReference>
<dbReference type="InterPro" id="IPR057670">
    <property type="entry name" value="SH3_retrovirus"/>
</dbReference>
<evidence type="ECO:0000256" key="2">
    <source>
        <dbReference type="SAM" id="MobiDB-lite"/>
    </source>
</evidence>
<dbReference type="Gene3D" id="3.30.420.10">
    <property type="entry name" value="Ribonuclease H-like superfamily/Ribonuclease H"/>
    <property type="match status" value="1"/>
</dbReference>
<dbReference type="PANTHER" id="PTHR11439:SF484">
    <property type="entry name" value="REVERSE TRANSCRIPTASE TY1_COPIA-TYPE DOMAIN-CONTAINING PROTEIN"/>
    <property type="match status" value="1"/>
</dbReference>
<evidence type="ECO:0000259" key="3">
    <source>
        <dbReference type="PROSITE" id="PS50994"/>
    </source>
</evidence>
<feature type="domain" description="Integrase catalytic" evidence="3">
    <location>
        <begin position="534"/>
        <end position="704"/>
    </location>
</feature>
<dbReference type="Pfam" id="PF25597">
    <property type="entry name" value="SH3_retrovirus"/>
    <property type="match status" value="1"/>
</dbReference>
<evidence type="ECO:0000256" key="1">
    <source>
        <dbReference type="ARBA" id="ARBA00022750"/>
    </source>
</evidence>
<dbReference type="InterPro" id="IPR013103">
    <property type="entry name" value="RVT_2"/>
</dbReference>
<dbReference type="InterPro" id="IPR012337">
    <property type="entry name" value="RNaseH-like_sf"/>
</dbReference>
<dbReference type="InterPro" id="IPR054722">
    <property type="entry name" value="PolX-like_BBD"/>
</dbReference>